<gene>
    <name evidence="2" type="ORF">CYMTET_19712</name>
</gene>
<keyword evidence="3" id="KW-1185">Reference proteome</keyword>
<feature type="region of interest" description="Disordered" evidence="1">
    <location>
        <begin position="1"/>
        <end position="30"/>
    </location>
</feature>
<proteinExistence type="predicted"/>
<evidence type="ECO:0000256" key="1">
    <source>
        <dbReference type="SAM" id="MobiDB-lite"/>
    </source>
</evidence>
<comment type="caution">
    <text evidence="2">The sequence shown here is derived from an EMBL/GenBank/DDBJ whole genome shotgun (WGS) entry which is preliminary data.</text>
</comment>
<reference evidence="2 3" key="1">
    <citation type="journal article" date="2015" name="Genome Biol. Evol.">
        <title>Comparative Genomics of a Bacterivorous Green Alga Reveals Evolutionary Causalities and Consequences of Phago-Mixotrophic Mode of Nutrition.</title>
        <authorList>
            <person name="Burns J.A."/>
            <person name="Paasch A."/>
            <person name="Narechania A."/>
            <person name="Kim E."/>
        </authorList>
    </citation>
    <scope>NUCLEOTIDE SEQUENCE [LARGE SCALE GENOMIC DNA]</scope>
    <source>
        <strain evidence="2 3">PLY_AMNH</strain>
    </source>
</reference>
<dbReference type="EMBL" id="LGRX02009243">
    <property type="protein sequence ID" value="KAK3271967.1"/>
    <property type="molecule type" value="Genomic_DNA"/>
</dbReference>
<sequence>MELSVGTGPTAARDPEALAEMGEDPRTVEASARTTILAVRTHRGGKEYLLGPVHPQGEAWVAEDTLLTGGVEGMDPSQAERAADSFHNREREDQQARRPTEREPLSGTPTKHAHYWPGVTKLNIDTEPFNPDWDAAPSGRCTLTTEEGRHHVFAHDERGKMVGALKEGLGTVHGFATEIVLLLKRYSCEEEEEVKKTALQNR</sequence>
<feature type="region of interest" description="Disordered" evidence="1">
    <location>
        <begin position="69"/>
        <end position="114"/>
    </location>
</feature>
<name>A0AAE0L4X1_9CHLO</name>
<accession>A0AAE0L4X1</accession>
<dbReference type="Proteomes" id="UP001190700">
    <property type="component" value="Unassembled WGS sequence"/>
</dbReference>
<dbReference type="AlphaFoldDB" id="A0AAE0L4X1"/>
<feature type="compositionally biased region" description="Basic and acidic residues" evidence="1">
    <location>
        <begin position="81"/>
        <end position="104"/>
    </location>
</feature>
<evidence type="ECO:0000313" key="3">
    <source>
        <dbReference type="Proteomes" id="UP001190700"/>
    </source>
</evidence>
<protein>
    <submittedName>
        <fullName evidence="2">Uncharacterized protein</fullName>
    </submittedName>
</protein>
<evidence type="ECO:0000313" key="2">
    <source>
        <dbReference type="EMBL" id="KAK3271967.1"/>
    </source>
</evidence>
<organism evidence="2 3">
    <name type="scientific">Cymbomonas tetramitiformis</name>
    <dbReference type="NCBI Taxonomy" id="36881"/>
    <lineage>
        <taxon>Eukaryota</taxon>
        <taxon>Viridiplantae</taxon>
        <taxon>Chlorophyta</taxon>
        <taxon>Pyramimonadophyceae</taxon>
        <taxon>Pyramimonadales</taxon>
        <taxon>Pyramimonadaceae</taxon>
        <taxon>Cymbomonas</taxon>
    </lineage>
</organism>